<dbReference type="Proteomes" id="UP000007100">
    <property type="component" value="Chromosome"/>
</dbReference>
<protein>
    <submittedName>
        <fullName evidence="1">Uncharacterized protein</fullName>
    </submittedName>
</protein>
<dbReference type="KEGG" id="amv:ACMV_18670"/>
<evidence type="ECO:0000313" key="1">
    <source>
        <dbReference type="EMBL" id="BAJ81214.1"/>
    </source>
</evidence>
<reference evidence="1 2" key="1">
    <citation type="submission" date="2010-12" db="EMBL/GenBank/DDBJ databases">
        <title>Whole genome sequence of Acidiphilium multivorum AIU301.</title>
        <authorList>
            <person name="Narita-Yamada S."/>
            <person name="Nakamura S."/>
            <person name="Ito N."/>
            <person name="Takarada H."/>
            <person name="Katano Y."/>
            <person name="Nakazawa H."/>
            <person name="Hosoyama A."/>
            <person name="Yamada R."/>
            <person name="Fujita N."/>
        </authorList>
    </citation>
    <scope>NUCLEOTIDE SEQUENCE [LARGE SCALE GENOMIC DNA]</scope>
    <source>
        <strain evidence="2">DSM 11245 / JCM 8867 / AIU301</strain>
    </source>
</reference>
<dbReference type="AlphaFoldDB" id="F0IZK4"/>
<name>F0IZK4_ACIMA</name>
<gene>
    <name evidence="1" type="ordered locus">ACMV_18670</name>
</gene>
<organism evidence="1 2">
    <name type="scientific">Acidiphilium multivorum (strain DSM 11245 / JCM 8867 / NBRC 100883 / AIU 301)</name>
    <dbReference type="NCBI Taxonomy" id="926570"/>
    <lineage>
        <taxon>Bacteria</taxon>
        <taxon>Pseudomonadati</taxon>
        <taxon>Pseudomonadota</taxon>
        <taxon>Alphaproteobacteria</taxon>
        <taxon>Acetobacterales</taxon>
        <taxon>Acidocellaceae</taxon>
        <taxon>Acidiphilium</taxon>
    </lineage>
</organism>
<sequence>MCIVFDGEMMRQIIFASRNPHSHRLLAPTISRTKRVRNMAQMHAPARHVAKPHKGWFRPALRFHTVENILACDGRLLSCQPPMNLSSVGSGTQKTPAALRRDNMTFVLSSISMDMKIIFLPTWMSRLNAGSRSVQRAQSRIASVNVVEILV</sequence>
<keyword evidence="2" id="KW-1185">Reference proteome</keyword>
<accession>F0IZK4</accession>
<evidence type="ECO:0000313" key="2">
    <source>
        <dbReference type="Proteomes" id="UP000007100"/>
    </source>
</evidence>
<dbReference type="EMBL" id="AP012035">
    <property type="protein sequence ID" value="BAJ81214.1"/>
    <property type="molecule type" value="Genomic_DNA"/>
</dbReference>
<dbReference type="HOGENOM" id="CLU_1727402_0_0_5"/>
<proteinExistence type="predicted"/>